<dbReference type="Proteomes" id="UP000183832">
    <property type="component" value="Unassembled WGS sequence"/>
</dbReference>
<keyword evidence="2" id="KW-1185">Reference proteome</keyword>
<name>A0A1J1I0F6_9DIPT</name>
<evidence type="ECO:0000313" key="2">
    <source>
        <dbReference type="Proteomes" id="UP000183832"/>
    </source>
</evidence>
<proteinExistence type="predicted"/>
<evidence type="ECO:0000313" key="1">
    <source>
        <dbReference type="EMBL" id="CRK93060.1"/>
    </source>
</evidence>
<sequence length="79" mass="9415">MALKLKNLNRTKELLKKKLSECQHQMTSELYGESKKERNRRIRRRKISIESKLKPTQASVNAWAMQQLLSYNFLSKARH</sequence>
<reference evidence="1 2" key="1">
    <citation type="submission" date="2015-04" db="EMBL/GenBank/DDBJ databases">
        <authorList>
            <person name="Syromyatnikov M.Y."/>
            <person name="Popov V.N."/>
        </authorList>
    </citation>
    <scope>NUCLEOTIDE SEQUENCE [LARGE SCALE GENOMIC DNA]</scope>
</reference>
<dbReference type="EMBL" id="CVRI01000036">
    <property type="protein sequence ID" value="CRK93060.1"/>
    <property type="molecule type" value="Genomic_DNA"/>
</dbReference>
<accession>A0A1J1I0F6</accession>
<protein>
    <submittedName>
        <fullName evidence="1">CLUMA_CG006671, isoform A</fullName>
    </submittedName>
</protein>
<dbReference type="AlphaFoldDB" id="A0A1J1I0F6"/>
<organism evidence="1 2">
    <name type="scientific">Clunio marinus</name>
    <dbReference type="NCBI Taxonomy" id="568069"/>
    <lineage>
        <taxon>Eukaryota</taxon>
        <taxon>Metazoa</taxon>
        <taxon>Ecdysozoa</taxon>
        <taxon>Arthropoda</taxon>
        <taxon>Hexapoda</taxon>
        <taxon>Insecta</taxon>
        <taxon>Pterygota</taxon>
        <taxon>Neoptera</taxon>
        <taxon>Endopterygota</taxon>
        <taxon>Diptera</taxon>
        <taxon>Nematocera</taxon>
        <taxon>Chironomoidea</taxon>
        <taxon>Chironomidae</taxon>
        <taxon>Clunio</taxon>
    </lineage>
</organism>
<gene>
    <name evidence="1" type="ORF">CLUMA_CG006671</name>
</gene>